<dbReference type="Proteomes" id="UP000177187">
    <property type="component" value="Unassembled WGS sequence"/>
</dbReference>
<keyword evidence="8 9" id="KW-0560">Oxidoreductase</keyword>
<gene>
    <name evidence="9" type="primary">pyrD</name>
    <name evidence="11" type="ORF">A2Y64_03475</name>
</gene>
<evidence type="ECO:0000256" key="1">
    <source>
        <dbReference type="ARBA" id="ARBA00004496"/>
    </source>
</evidence>
<evidence type="ECO:0000256" key="5">
    <source>
        <dbReference type="ARBA" id="ARBA00022630"/>
    </source>
</evidence>
<dbReference type="InterPro" id="IPR001295">
    <property type="entry name" value="Dihydroorotate_DH_CS"/>
</dbReference>
<feature type="binding site" evidence="9">
    <location>
        <position position="156"/>
    </location>
    <ligand>
        <name>FMN</name>
        <dbReference type="ChEBI" id="CHEBI:58210"/>
    </ligand>
</feature>
<dbReference type="GO" id="GO:0006207">
    <property type="term" value="P:'de novo' pyrimidine nucleobase biosynthetic process"/>
    <property type="evidence" value="ECO:0007669"/>
    <property type="project" value="InterPro"/>
</dbReference>
<dbReference type="InterPro" id="IPR012135">
    <property type="entry name" value="Dihydroorotate_DH_1_2"/>
</dbReference>
<dbReference type="GO" id="GO:0044205">
    <property type="term" value="P:'de novo' UMP biosynthetic process"/>
    <property type="evidence" value="ECO:0007669"/>
    <property type="project" value="UniProtKB-UniRule"/>
</dbReference>
<dbReference type="InterPro" id="IPR050074">
    <property type="entry name" value="DHO_dehydrogenase"/>
</dbReference>
<comment type="function">
    <text evidence="9">Catalyzes the conversion of dihydroorotate to orotate.</text>
</comment>
<dbReference type="PANTHER" id="PTHR48109">
    <property type="entry name" value="DIHYDROOROTATE DEHYDROGENASE (QUINONE), MITOCHONDRIAL-RELATED"/>
    <property type="match status" value="1"/>
</dbReference>
<protein>
    <recommendedName>
        <fullName evidence="9">Dihydroorotate dehydrogenase</fullName>
        <shortName evidence="9">DHOD</shortName>
        <shortName evidence="9">DHODase</shortName>
        <shortName evidence="9">DHOdehase</shortName>
        <ecNumber evidence="9">1.3.-.-</ecNumber>
    </recommendedName>
</protein>
<sequence>MTLATPILVASGTAGYGPELDRLGGLDGVGAIVTKTITREPREGNPPPRVAETPAGMLNSIGLANVGLERFLAEVLPETLALGLPVMVNLGGSTAEEYVEVAGRLAAAEGISALELNVSCPNVSRGGLQFGTEPGVLRDLTRRVKEAAGGLPLFVKLTPNVTDVTVPAGAALEGGADGLTLINTLLGMAVDVGRSKPVLARGAGGLSGPAIRPVAVRMIAQVRAAFPNAPIIGTGGIEDWHDAAEHLIAGANAVSLGTVNFYRPDAAHGIALGLRRLLARRGMTRLGELTGSLKI</sequence>
<dbReference type="UniPathway" id="UPA00070"/>
<dbReference type="Gene3D" id="3.20.20.70">
    <property type="entry name" value="Aldolase class I"/>
    <property type="match status" value="1"/>
</dbReference>
<comment type="similarity">
    <text evidence="3 9">Belongs to the dihydroorotate dehydrogenase family. Type 1 subfamily.</text>
</comment>
<accession>A0A1F5F6X6</accession>
<dbReference type="STRING" id="1817816.A2Y64_03475"/>
<comment type="subcellular location">
    <subcellularLocation>
        <location evidence="1 9">Cytoplasm</location>
    </subcellularLocation>
</comment>
<evidence type="ECO:0000256" key="8">
    <source>
        <dbReference type="ARBA" id="ARBA00023002"/>
    </source>
</evidence>
<evidence type="ECO:0000256" key="4">
    <source>
        <dbReference type="ARBA" id="ARBA00022490"/>
    </source>
</evidence>
<feature type="binding site" evidence="9">
    <location>
        <position position="35"/>
    </location>
    <ligand>
        <name>substrate</name>
    </ligand>
</feature>
<dbReference type="EC" id="1.3.-.-" evidence="9"/>
<evidence type="ECO:0000259" key="10">
    <source>
        <dbReference type="Pfam" id="PF01180"/>
    </source>
</evidence>
<dbReference type="PROSITE" id="PS00912">
    <property type="entry name" value="DHODEHASE_2"/>
    <property type="match status" value="1"/>
</dbReference>
<dbReference type="PANTHER" id="PTHR48109:SF1">
    <property type="entry name" value="DIHYDROOROTATE DEHYDROGENASE (FUMARATE)"/>
    <property type="match status" value="1"/>
</dbReference>
<dbReference type="InterPro" id="IPR024920">
    <property type="entry name" value="Dihydroorotate_DH_1"/>
</dbReference>
<evidence type="ECO:0000256" key="3">
    <source>
        <dbReference type="ARBA" id="ARBA00008008"/>
    </source>
</evidence>
<feature type="binding site" evidence="9">
    <location>
        <begin position="257"/>
        <end position="258"/>
    </location>
    <ligand>
        <name>FMN</name>
        <dbReference type="ChEBI" id="CHEBI:58210"/>
    </ligand>
</feature>
<feature type="binding site" evidence="9">
    <location>
        <position position="117"/>
    </location>
    <ligand>
        <name>substrate</name>
    </ligand>
</feature>
<dbReference type="PIRSF" id="PIRSF000164">
    <property type="entry name" value="DHO_oxidase"/>
    <property type="match status" value="1"/>
</dbReference>
<dbReference type="NCBIfam" id="NF005574">
    <property type="entry name" value="PRK07259.1"/>
    <property type="match status" value="1"/>
</dbReference>
<dbReference type="SUPFAM" id="SSF51395">
    <property type="entry name" value="FMN-linked oxidoreductases"/>
    <property type="match status" value="1"/>
</dbReference>
<feature type="domain" description="Dihydroorotate dehydrogenase catalytic" evidence="10">
    <location>
        <begin position="2"/>
        <end position="277"/>
    </location>
</feature>
<feature type="binding site" evidence="9">
    <location>
        <position position="117"/>
    </location>
    <ligand>
        <name>FMN</name>
        <dbReference type="ChEBI" id="CHEBI:58210"/>
    </ligand>
</feature>
<dbReference type="InterPro" id="IPR013785">
    <property type="entry name" value="Aldolase_TIM"/>
</dbReference>
<dbReference type="AlphaFoldDB" id="A0A1F5F6X6"/>
<proteinExistence type="inferred from homology"/>
<evidence type="ECO:0000313" key="12">
    <source>
        <dbReference type="Proteomes" id="UP000177187"/>
    </source>
</evidence>
<keyword evidence="5 9" id="KW-0285">Flavoprotein</keyword>
<reference evidence="11 12" key="1">
    <citation type="journal article" date="2016" name="Nat. Commun.">
        <title>Thousands of microbial genomes shed light on interconnected biogeochemical processes in an aquifer system.</title>
        <authorList>
            <person name="Anantharaman K."/>
            <person name="Brown C.T."/>
            <person name="Hug L.A."/>
            <person name="Sharon I."/>
            <person name="Castelle C.J."/>
            <person name="Probst A.J."/>
            <person name="Thomas B.C."/>
            <person name="Singh A."/>
            <person name="Wilkins M.J."/>
            <person name="Karaoz U."/>
            <person name="Brodie E.L."/>
            <person name="Williams K.H."/>
            <person name="Hubbard S.S."/>
            <person name="Banfield J.F."/>
        </authorList>
    </citation>
    <scope>NUCLEOTIDE SEQUENCE [LARGE SCALE GENOMIC DNA]</scope>
</reference>
<evidence type="ECO:0000256" key="7">
    <source>
        <dbReference type="ARBA" id="ARBA00022975"/>
    </source>
</evidence>
<evidence type="ECO:0000256" key="6">
    <source>
        <dbReference type="ARBA" id="ARBA00022643"/>
    </source>
</evidence>
<name>A0A1F5F6X6_9BACT</name>
<evidence type="ECO:0000256" key="9">
    <source>
        <dbReference type="HAMAP-Rule" id="MF_00224"/>
    </source>
</evidence>
<dbReference type="InterPro" id="IPR049622">
    <property type="entry name" value="Dihydroorotate_DH_I"/>
</dbReference>
<dbReference type="GO" id="GO:0005737">
    <property type="term" value="C:cytoplasm"/>
    <property type="evidence" value="ECO:0007669"/>
    <property type="project" value="UniProtKB-SubCell"/>
</dbReference>
<keyword evidence="6 9" id="KW-0288">FMN</keyword>
<feature type="binding site" evidence="9">
    <location>
        <position position="89"/>
    </location>
    <ligand>
        <name>FMN</name>
        <dbReference type="ChEBI" id="CHEBI:58210"/>
    </ligand>
</feature>
<organism evidence="11 12">
    <name type="scientific">Candidatus Coatesbacteria bacterium RBG_13_66_14</name>
    <dbReference type="NCBI Taxonomy" id="1817816"/>
    <lineage>
        <taxon>Bacteria</taxon>
        <taxon>Candidatus Coatesiibacteriota</taxon>
    </lineage>
</organism>
<dbReference type="FunFam" id="3.20.20.70:FF:000027">
    <property type="entry name" value="Dihydropyrimidine dehydrogenase [NADP(+)]"/>
    <property type="match status" value="1"/>
</dbReference>
<dbReference type="HAMAP" id="MF_00224">
    <property type="entry name" value="DHO_dh_type1"/>
    <property type="match status" value="1"/>
</dbReference>
<dbReference type="EMBL" id="MFAF01000075">
    <property type="protein sequence ID" value="OGD75370.1"/>
    <property type="molecule type" value="Genomic_DNA"/>
</dbReference>
<dbReference type="PROSITE" id="PS00911">
    <property type="entry name" value="DHODEHASE_1"/>
    <property type="match status" value="1"/>
</dbReference>
<comment type="pathway">
    <text evidence="2 9">Pyrimidine metabolism; UMP biosynthesis via de novo pathway.</text>
</comment>
<feature type="binding site" evidence="9">
    <location>
        <begin position="183"/>
        <end position="184"/>
    </location>
    <ligand>
        <name>substrate</name>
    </ligand>
</feature>
<evidence type="ECO:0000313" key="11">
    <source>
        <dbReference type="EMBL" id="OGD75370.1"/>
    </source>
</evidence>
<comment type="caution">
    <text evidence="11">The sequence shown here is derived from an EMBL/GenBank/DDBJ whole genome shotgun (WGS) entry which is preliminary data.</text>
</comment>
<feature type="active site" description="Nucleophile" evidence="9">
    <location>
        <position position="120"/>
    </location>
</feature>
<feature type="binding site" evidence="9">
    <location>
        <begin position="35"/>
        <end position="36"/>
    </location>
    <ligand>
        <name>FMN</name>
        <dbReference type="ChEBI" id="CHEBI:58210"/>
    </ligand>
</feature>
<keyword evidence="4 9" id="KW-0963">Cytoplasm</keyword>
<keyword evidence="7 9" id="KW-0665">Pyrimidine biosynthesis</keyword>
<feature type="binding site" evidence="9">
    <location>
        <position position="11"/>
    </location>
    <ligand>
        <name>FMN</name>
        <dbReference type="ChEBI" id="CHEBI:58210"/>
    </ligand>
</feature>
<dbReference type="NCBIfam" id="TIGR01037">
    <property type="entry name" value="pyrD_sub1_fam"/>
    <property type="match status" value="1"/>
</dbReference>
<feature type="binding site" evidence="9">
    <location>
        <begin position="59"/>
        <end position="63"/>
    </location>
    <ligand>
        <name>substrate</name>
    </ligand>
</feature>
<comment type="cofactor">
    <cofactor evidence="9">
        <name>FMN</name>
        <dbReference type="ChEBI" id="CHEBI:58210"/>
    </cofactor>
    <text evidence="9">Binds 1 FMN per subunit.</text>
</comment>
<comment type="catalytic activity">
    <reaction evidence="9">
        <text>(S)-dihydroorotate + A = orotate + AH2</text>
        <dbReference type="Rhea" id="RHEA:18073"/>
        <dbReference type="ChEBI" id="CHEBI:13193"/>
        <dbReference type="ChEBI" id="CHEBI:17499"/>
        <dbReference type="ChEBI" id="CHEBI:30839"/>
        <dbReference type="ChEBI" id="CHEBI:30864"/>
    </reaction>
</comment>
<evidence type="ECO:0000256" key="2">
    <source>
        <dbReference type="ARBA" id="ARBA00004725"/>
    </source>
</evidence>
<dbReference type="Pfam" id="PF01180">
    <property type="entry name" value="DHO_dh"/>
    <property type="match status" value="1"/>
</dbReference>
<dbReference type="InterPro" id="IPR005720">
    <property type="entry name" value="Dihydroorotate_DH_cat"/>
</dbReference>
<dbReference type="GO" id="GO:0004152">
    <property type="term" value="F:dihydroorotate dehydrogenase activity"/>
    <property type="evidence" value="ECO:0007669"/>
    <property type="project" value="UniProtKB-UniRule"/>
</dbReference>
<dbReference type="CDD" id="cd04740">
    <property type="entry name" value="DHOD_1B_like"/>
    <property type="match status" value="1"/>
</dbReference>
<feature type="binding site" evidence="9">
    <location>
        <position position="208"/>
    </location>
    <ligand>
        <name>FMN</name>
        <dbReference type="ChEBI" id="CHEBI:58210"/>
    </ligand>
</feature>
<feature type="binding site" evidence="9">
    <location>
        <position position="182"/>
    </location>
    <ligand>
        <name>FMN</name>
        <dbReference type="ChEBI" id="CHEBI:58210"/>
    </ligand>
</feature>
<feature type="binding site" evidence="9">
    <location>
        <begin position="235"/>
        <end position="236"/>
    </location>
    <ligand>
        <name>FMN</name>
        <dbReference type="ChEBI" id="CHEBI:58210"/>
    </ligand>
</feature>
<dbReference type="InterPro" id="IPR033888">
    <property type="entry name" value="DHOD_1B"/>
</dbReference>